<dbReference type="GeneID" id="35596819"/>
<dbReference type="EMBL" id="FJUY01000002">
    <property type="protein sequence ID" value="CZT15747.1"/>
    <property type="molecule type" value="Genomic_DNA"/>
</dbReference>
<dbReference type="Proteomes" id="UP000225277">
    <property type="component" value="Unassembled WGS sequence"/>
</dbReference>
<evidence type="ECO:0000256" key="4">
    <source>
        <dbReference type="ARBA" id="ARBA00023128"/>
    </source>
</evidence>
<keyword evidence="8" id="KW-1185">Reference proteome</keyword>
<dbReference type="GO" id="GO:0005840">
    <property type="term" value="C:ribosome"/>
    <property type="evidence" value="ECO:0007669"/>
    <property type="project" value="UniProtKB-KW"/>
</dbReference>
<keyword evidence="4" id="KW-0496">Mitochondrion</keyword>
<dbReference type="STRING" id="112498.A0A2D3UUQ4"/>
<evidence type="ECO:0000256" key="6">
    <source>
        <dbReference type="ARBA" id="ARBA00035183"/>
    </source>
</evidence>
<dbReference type="RefSeq" id="XP_023622643.1">
    <property type="nucleotide sequence ID" value="XM_023766875.1"/>
</dbReference>
<dbReference type="OrthoDB" id="6220758at2759"/>
<dbReference type="AlphaFoldDB" id="A0A2D3UUQ4"/>
<organism evidence="7 8">
    <name type="scientific">Ramularia collo-cygni</name>
    <dbReference type="NCBI Taxonomy" id="112498"/>
    <lineage>
        <taxon>Eukaryota</taxon>
        <taxon>Fungi</taxon>
        <taxon>Dikarya</taxon>
        <taxon>Ascomycota</taxon>
        <taxon>Pezizomycotina</taxon>
        <taxon>Dothideomycetes</taxon>
        <taxon>Dothideomycetidae</taxon>
        <taxon>Mycosphaerellales</taxon>
        <taxon>Mycosphaerellaceae</taxon>
        <taxon>Ramularia</taxon>
    </lineage>
</organism>
<comment type="similarity">
    <text evidence="2">Belongs to the mitochondrion-specific ribosomal protein mL50 family.</text>
</comment>
<keyword evidence="3" id="KW-0689">Ribosomal protein</keyword>
<evidence type="ECO:0000256" key="5">
    <source>
        <dbReference type="ARBA" id="ARBA00023274"/>
    </source>
</evidence>
<evidence type="ECO:0000256" key="3">
    <source>
        <dbReference type="ARBA" id="ARBA00022980"/>
    </source>
</evidence>
<proteinExistence type="inferred from homology"/>
<protein>
    <recommendedName>
        <fullName evidence="6">Large ribosomal subunit protein mL50</fullName>
    </recommendedName>
</protein>
<accession>A0A2D3UUQ4</accession>
<dbReference type="InterPro" id="IPR018305">
    <property type="entry name" value="Ribosomal_m50"/>
</dbReference>
<sequence>MRNARLTGQALSLATETARQPYICRACLAQSTRQLSTSNPRNASSQPFYKRIQDSLFGSKESKAAEERLELAREKQLEAIRQAGPDEQVKNDESQNEGRLKVAAVVHPTTHKNYVVSRTWKGMERIGSEAWVTQRADQGEKYVGFMPPKQVKLEGEDWEALLHNITAEVLTLKKAGRDVLQICNARTFSEEDECSTRGVIVSNKSGAAVVENGKQEKAILDSISETPSAERDPESLRIELAQALASGRGQLFMAFKLNDPRVKFAILKRAMQLTGKRVADISLQHANTLNDLYDAFAAKEAPKKLHETEQLQMLEATPNVQVHNSRRTHVHKDKSIGRWKLVESELQLRNMPTRGESSIASGRDA</sequence>
<dbReference type="GO" id="GO:0005739">
    <property type="term" value="C:mitochondrion"/>
    <property type="evidence" value="ECO:0007669"/>
    <property type="project" value="UniProtKB-SubCell"/>
</dbReference>
<dbReference type="Pfam" id="PF10501">
    <property type="entry name" value="Ribosomal_L50"/>
    <property type="match status" value="1"/>
</dbReference>
<reference evidence="7 8" key="1">
    <citation type="submission" date="2016-03" db="EMBL/GenBank/DDBJ databases">
        <authorList>
            <person name="Ploux O."/>
        </authorList>
    </citation>
    <scope>NUCLEOTIDE SEQUENCE [LARGE SCALE GENOMIC DNA]</scope>
    <source>
        <strain evidence="7 8">URUG2</strain>
    </source>
</reference>
<dbReference type="GO" id="GO:1990904">
    <property type="term" value="C:ribonucleoprotein complex"/>
    <property type="evidence" value="ECO:0007669"/>
    <property type="project" value="UniProtKB-KW"/>
</dbReference>
<name>A0A2D3UUQ4_9PEZI</name>
<evidence type="ECO:0000256" key="1">
    <source>
        <dbReference type="ARBA" id="ARBA00004173"/>
    </source>
</evidence>
<evidence type="ECO:0000313" key="8">
    <source>
        <dbReference type="Proteomes" id="UP000225277"/>
    </source>
</evidence>
<gene>
    <name evidence="7" type="ORF">RCC_01581</name>
</gene>
<evidence type="ECO:0000313" key="7">
    <source>
        <dbReference type="EMBL" id="CZT15747.1"/>
    </source>
</evidence>
<keyword evidence="5" id="KW-0687">Ribonucleoprotein</keyword>
<comment type="subcellular location">
    <subcellularLocation>
        <location evidence="1">Mitochondrion</location>
    </subcellularLocation>
</comment>
<evidence type="ECO:0000256" key="2">
    <source>
        <dbReference type="ARBA" id="ARBA00008860"/>
    </source>
</evidence>